<evidence type="ECO:0000259" key="1">
    <source>
        <dbReference type="SMART" id="SM01321"/>
    </source>
</evidence>
<comment type="caution">
    <text evidence="2">The sequence shown here is derived from an EMBL/GenBank/DDBJ whole genome shotgun (WGS) entry which is preliminary data.</text>
</comment>
<protein>
    <submittedName>
        <fullName evidence="2">Transposase</fullName>
    </submittedName>
</protein>
<dbReference type="PANTHER" id="PTHR34322">
    <property type="entry name" value="TRANSPOSASE, Y1_TNP DOMAIN-CONTAINING"/>
    <property type="match status" value="1"/>
</dbReference>
<keyword evidence="3" id="KW-1185">Reference proteome</keyword>
<dbReference type="PANTHER" id="PTHR34322:SF2">
    <property type="entry name" value="TRANSPOSASE IS200-LIKE DOMAIN-CONTAINING PROTEIN"/>
    <property type="match status" value="1"/>
</dbReference>
<name>A0ABW2L5F7_9BACT</name>
<dbReference type="RefSeq" id="WP_379711940.1">
    <property type="nucleotide sequence ID" value="NZ_JBHTBS010000004.1"/>
</dbReference>
<proteinExistence type="predicted"/>
<sequence length="363" mass="40927">MTSRLLGLKVSLGMAQKRWISPWKDSAEKPSVYHVVSRVVDRRFAFGPEEKEKFRMFMRMAENFTGCRVLTYCVMSNHFHIMLEVPPMPKEGLPDEVLLERLRALYSKGRVAAVAEELADLRKRGNKVAQEALVKSYSYRMHDLSEFMKVLLQRFSHWFNKAHERTGRLWEQRFTSVMVENGVASRTMAAYIDLNPVRAGICEDPADYRWSGYAEAVAGGKRSRGGLVRALKLGDGHEGTARAWAQGGLAKEYRALLLGAAVEVVLDGKVKRKGMKAERVEKELASLESRGSDMAIAKVIRHRVRYFTDGVAIGGREFVDEVFRGCRERFGSRRVDGARKPRGALGELAGTVWSARDLRAGVE</sequence>
<organism evidence="2 3">
    <name type="scientific">Haloferula chungangensis</name>
    <dbReference type="NCBI Taxonomy" id="1048331"/>
    <lineage>
        <taxon>Bacteria</taxon>
        <taxon>Pseudomonadati</taxon>
        <taxon>Verrucomicrobiota</taxon>
        <taxon>Verrucomicrobiia</taxon>
        <taxon>Verrucomicrobiales</taxon>
        <taxon>Verrucomicrobiaceae</taxon>
        <taxon>Haloferula</taxon>
    </lineage>
</organism>
<accession>A0ABW2L5F7</accession>
<feature type="domain" description="Transposase IS200-like" evidence="1">
    <location>
        <begin position="29"/>
        <end position="195"/>
    </location>
</feature>
<dbReference type="EMBL" id="JBHTBS010000004">
    <property type="protein sequence ID" value="MFC7337552.1"/>
    <property type="molecule type" value="Genomic_DNA"/>
</dbReference>
<dbReference type="InterPro" id="IPR036515">
    <property type="entry name" value="Transposase_17_sf"/>
</dbReference>
<dbReference type="Pfam" id="PF01797">
    <property type="entry name" value="Y1_Tnp"/>
    <property type="match status" value="1"/>
</dbReference>
<dbReference type="Gene3D" id="3.30.70.1290">
    <property type="entry name" value="Transposase IS200-like"/>
    <property type="match status" value="1"/>
</dbReference>
<evidence type="ECO:0000313" key="3">
    <source>
        <dbReference type="Proteomes" id="UP001596472"/>
    </source>
</evidence>
<dbReference type="Proteomes" id="UP001596472">
    <property type="component" value="Unassembled WGS sequence"/>
</dbReference>
<gene>
    <name evidence="2" type="ORF">ACFQY0_10220</name>
</gene>
<dbReference type="SUPFAM" id="SSF143422">
    <property type="entry name" value="Transposase IS200-like"/>
    <property type="match status" value="1"/>
</dbReference>
<reference evidence="3" key="1">
    <citation type="journal article" date="2019" name="Int. J. Syst. Evol. Microbiol.">
        <title>The Global Catalogue of Microorganisms (GCM) 10K type strain sequencing project: providing services to taxonomists for standard genome sequencing and annotation.</title>
        <authorList>
            <consortium name="The Broad Institute Genomics Platform"/>
            <consortium name="The Broad Institute Genome Sequencing Center for Infectious Disease"/>
            <person name="Wu L."/>
            <person name="Ma J."/>
        </authorList>
    </citation>
    <scope>NUCLEOTIDE SEQUENCE [LARGE SCALE GENOMIC DNA]</scope>
    <source>
        <strain evidence="3">CGMCC 4.1467</strain>
    </source>
</reference>
<evidence type="ECO:0000313" key="2">
    <source>
        <dbReference type="EMBL" id="MFC7337552.1"/>
    </source>
</evidence>
<dbReference type="SMART" id="SM01321">
    <property type="entry name" value="Y1_Tnp"/>
    <property type="match status" value="1"/>
</dbReference>
<dbReference type="InterPro" id="IPR002686">
    <property type="entry name" value="Transposase_17"/>
</dbReference>